<dbReference type="EMBL" id="BJMD01000002">
    <property type="protein sequence ID" value="GEB17691.1"/>
    <property type="molecule type" value="Genomic_DNA"/>
</dbReference>
<protein>
    <recommendedName>
        <fullName evidence="1">DUF4097 domain-containing protein</fullName>
    </recommendedName>
</protein>
<dbReference type="Gene3D" id="2.160.20.120">
    <property type="match status" value="1"/>
</dbReference>
<dbReference type="Proteomes" id="UP000317715">
    <property type="component" value="Unassembled WGS sequence"/>
</dbReference>
<sequence length="291" mass="30591">MGTLMVTFQTPQPIAVVVDVSIRGEILIVAREHHDTEVTVTARKAKRSLDVKMAEQTTVDYADGRLNIRLHPGFRHSWFSDGGAVQITVAVPVGSSLELKTAMGDISCEGEFGAADLRTDLGHIRVDHCGELRAHTDMGDIAVEHAAGRSKIKTGSGKIRIRSIEGVATVKNGNGNTYIAQASGELSVSAANGDVSLERTGLSTTVKTSSGDITVGEVVAGNLTVQTAAGTLTVGVREGTAAWLDLNTKYGRVRNGLEATSGPGDTKDTVEIRARNAYGDIAVSRSPVTVV</sequence>
<keyword evidence="3" id="KW-1185">Reference proteome</keyword>
<proteinExistence type="predicted"/>
<dbReference type="GeneID" id="97302090"/>
<dbReference type="AlphaFoldDB" id="A0A4Y3NF85"/>
<accession>A0A4Y3NF85</accession>
<gene>
    <name evidence="2" type="ORF">AAU01_04460</name>
</gene>
<dbReference type="PANTHER" id="PTHR34094:SF1">
    <property type="entry name" value="PROTEIN FAM185A"/>
    <property type="match status" value="1"/>
</dbReference>
<evidence type="ECO:0000259" key="1">
    <source>
        <dbReference type="Pfam" id="PF13349"/>
    </source>
</evidence>
<feature type="domain" description="DUF4097" evidence="1">
    <location>
        <begin position="28"/>
        <end position="236"/>
    </location>
</feature>
<name>A0A4Y3NF85_PAEAU</name>
<dbReference type="PANTHER" id="PTHR34094">
    <property type="match status" value="1"/>
</dbReference>
<comment type="caution">
    <text evidence="2">The sequence shown here is derived from an EMBL/GenBank/DDBJ whole genome shotgun (WGS) entry which is preliminary data.</text>
</comment>
<dbReference type="InterPro" id="IPR025164">
    <property type="entry name" value="Toastrack_DUF4097"/>
</dbReference>
<organism evidence="2 3">
    <name type="scientific">Paenarthrobacter aurescens</name>
    <name type="common">Arthrobacter aurescens</name>
    <dbReference type="NCBI Taxonomy" id="43663"/>
    <lineage>
        <taxon>Bacteria</taxon>
        <taxon>Bacillati</taxon>
        <taxon>Actinomycetota</taxon>
        <taxon>Actinomycetes</taxon>
        <taxon>Micrococcales</taxon>
        <taxon>Micrococcaceae</taxon>
        <taxon>Paenarthrobacter</taxon>
    </lineage>
</organism>
<dbReference type="Pfam" id="PF13349">
    <property type="entry name" value="DUF4097"/>
    <property type="match status" value="1"/>
</dbReference>
<evidence type="ECO:0000313" key="3">
    <source>
        <dbReference type="Proteomes" id="UP000317715"/>
    </source>
</evidence>
<reference evidence="2 3" key="1">
    <citation type="submission" date="2019-06" db="EMBL/GenBank/DDBJ databases">
        <title>Whole genome shotgun sequence of Paenarthrobacter aurescens NBRC 12136.</title>
        <authorList>
            <person name="Hosoyama A."/>
            <person name="Uohara A."/>
            <person name="Ohji S."/>
            <person name="Ichikawa N."/>
        </authorList>
    </citation>
    <scope>NUCLEOTIDE SEQUENCE [LARGE SCALE GENOMIC DNA]</scope>
    <source>
        <strain evidence="2 3">NBRC 12136</strain>
    </source>
</reference>
<evidence type="ECO:0000313" key="2">
    <source>
        <dbReference type="EMBL" id="GEB17691.1"/>
    </source>
</evidence>
<dbReference type="RefSeq" id="WP_246095658.1">
    <property type="nucleotide sequence ID" value="NZ_BAAAWK010000001.1"/>
</dbReference>